<dbReference type="OMA" id="FRVGECK"/>
<protein>
    <recommendedName>
        <fullName evidence="3">Protein kinase domain-containing protein</fullName>
    </recommendedName>
</protein>
<dbReference type="AlphaFoldDB" id="A0A5M3MWH0"/>
<dbReference type="OrthoDB" id="3067876at2759"/>
<sequence length="359" mass="40610">MFSTLTITGVDIPSAITLSREEDFPSHQFQFRVGECKRKPTWRSSQVPEGTGHLSLRLGERISRGRSAVTYTVEVISSESGVAGAAPTRPLPVDQQLCIKVARSNRCRTLAREAWFYNQLRDRTPWRKPREPDQAVADDEKQLQGVIAPRFYGFFAAPISPGLASFPPWSSQDFELMHAPDVGFGTVADDPDHDDRLPADGPLPELRSLNGVQCLGGKECSKWDQWSPDPNAPLLTVIVMARGGSTYTYDDHLDETIAEDVREILDDLSEALILHGDLRPANLVRAPTSTVLCKRHQRIHQWNLIDFAWSLRDDYGNLKQKRKDGTKQSRDVIKRRVARIRHVVHELQLFGLEHHNFDF</sequence>
<name>A0A5M3MWH0_CONPW</name>
<evidence type="ECO:0000313" key="1">
    <source>
        <dbReference type="EMBL" id="EIW83337.1"/>
    </source>
</evidence>
<dbReference type="RefSeq" id="XP_007767124.1">
    <property type="nucleotide sequence ID" value="XM_007768934.1"/>
</dbReference>
<proteinExistence type="predicted"/>
<evidence type="ECO:0008006" key="3">
    <source>
        <dbReference type="Google" id="ProtNLM"/>
    </source>
</evidence>
<gene>
    <name evidence="1" type="ORF">CONPUDRAFT_164300</name>
</gene>
<dbReference type="EMBL" id="JH711576">
    <property type="protein sequence ID" value="EIW83337.1"/>
    <property type="molecule type" value="Genomic_DNA"/>
</dbReference>
<dbReference type="Proteomes" id="UP000053558">
    <property type="component" value="Unassembled WGS sequence"/>
</dbReference>
<reference evidence="2" key="1">
    <citation type="journal article" date="2012" name="Science">
        <title>The Paleozoic origin of enzymatic lignin decomposition reconstructed from 31 fungal genomes.</title>
        <authorList>
            <person name="Floudas D."/>
            <person name="Binder M."/>
            <person name="Riley R."/>
            <person name="Barry K."/>
            <person name="Blanchette R.A."/>
            <person name="Henrissat B."/>
            <person name="Martinez A.T."/>
            <person name="Otillar R."/>
            <person name="Spatafora J.W."/>
            <person name="Yadav J.S."/>
            <person name="Aerts A."/>
            <person name="Benoit I."/>
            <person name="Boyd A."/>
            <person name="Carlson A."/>
            <person name="Copeland A."/>
            <person name="Coutinho P.M."/>
            <person name="de Vries R.P."/>
            <person name="Ferreira P."/>
            <person name="Findley K."/>
            <person name="Foster B."/>
            <person name="Gaskell J."/>
            <person name="Glotzer D."/>
            <person name="Gorecki P."/>
            <person name="Heitman J."/>
            <person name="Hesse C."/>
            <person name="Hori C."/>
            <person name="Igarashi K."/>
            <person name="Jurgens J.A."/>
            <person name="Kallen N."/>
            <person name="Kersten P."/>
            <person name="Kohler A."/>
            <person name="Kuees U."/>
            <person name="Kumar T.K.A."/>
            <person name="Kuo A."/>
            <person name="LaButti K."/>
            <person name="Larrondo L.F."/>
            <person name="Lindquist E."/>
            <person name="Ling A."/>
            <person name="Lombard V."/>
            <person name="Lucas S."/>
            <person name="Lundell T."/>
            <person name="Martin R."/>
            <person name="McLaughlin D.J."/>
            <person name="Morgenstern I."/>
            <person name="Morin E."/>
            <person name="Murat C."/>
            <person name="Nagy L.G."/>
            <person name="Nolan M."/>
            <person name="Ohm R.A."/>
            <person name="Patyshakuliyeva A."/>
            <person name="Rokas A."/>
            <person name="Ruiz-Duenas F.J."/>
            <person name="Sabat G."/>
            <person name="Salamov A."/>
            <person name="Samejima M."/>
            <person name="Schmutz J."/>
            <person name="Slot J.C."/>
            <person name="St John F."/>
            <person name="Stenlid J."/>
            <person name="Sun H."/>
            <person name="Sun S."/>
            <person name="Syed K."/>
            <person name="Tsang A."/>
            <person name="Wiebenga A."/>
            <person name="Young D."/>
            <person name="Pisabarro A."/>
            <person name="Eastwood D.C."/>
            <person name="Martin F."/>
            <person name="Cullen D."/>
            <person name="Grigoriev I.V."/>
            <person name="Hibbett D.S."/>
        </authorList>
    </citation>
    <scope>NUCLEOTIDE SEQUENCE [LARGE SCALE GENOMIC DNA]</scope>
    <source>
        <strain evidence="2">RWD-64-598 SS2</strain>
    </source>
</reference>
<dbReference type="GeneID" id="19205094"/>
<comment type="caution">
    <text evidence="1">The sequence shown here is derived from an EMBL/GenBank/DDBJ whole genome shotgun (WGS) entry which is preliminary data.</text>
</comment>
<dbReference type="KEGG" id="cput:CONPUDRAFT_164300"/>
<evidence type="ECO:0000313" key="2">
    <source>
        <dbReference type="Proteomes" id="UP000053558"/>
    </source>
</evidence>
<accession>A0A5M3MWH0</accession>
<organism evidence="1 2">
    <name type="scientific">Coniophora puteana (strain RWD-64-598)</name>
    <name type="common">Brown rot fungus</name>
    <dbReference type="NCBI Taxonomy" id="741705"/>
    <lineage>
        <taxon>Eukaryota</taxon>
        <taxon>Fungi</taxon>
        <taxon>Dikarya</taxon>
        <taxon>Basidiomycota</taxon>
        <taxon>Agaricomycotina</taxon>
        <taxon>Agaricomycetes</taxon>
        <taxon>Agaricomycetidae</taxon>
        <taxon>Boletales</taxon>
        <taxon>Coniophorineae</taxon>
        <taxon>Coniophoraceae</taxon>
        <taxon>Coniophora</taxon>
    </lineage>
</organism>
<keyword evidence="2" id="KW-1185">Reference proteome</keyword>